<dbReference type="InterPro" id="IPR027444">
    <property type="entry name" value="H-NS_C_dom"/>
</dbReference>
<evidence type="ECO:0000313" key="8">
    <source>
        <dbReference type="Proteomes" id="UP000308149"/>
    </source>
</evidence>
<keyword evidence="8" id="KW-1185">Reference proteome</keyword>
<dbReference type="AlphaFoldDB" id="A0A5B7ZNY9"/>
<reference evidence="7 8" key="1">
    <citation type="submission" date="2019-06" db="EMBL/GenBank/DDBJ databases">
        <title>Thermomonas aquatica sp. nov., isolated from an industrial wastewater treatment plant.</title>
        <authorList>
            <person name="Jeon J.H."/>
            <person name="Park D.-S."/>
        </authorList>
    </citation>
    <scope>NUCLEOTIDE SEQUENCE [LARGE SCALE GENOMIC DNA]</scope>
    <source>
        <strain evidence="7 8">SY21</strain>
    </source>
</reference>
<dbReference type="Gene3D" id="4.10.430.10">
    <property type="entry name" value="Histone-like protein H-NS, C-terminal domain"/>
    <property type="match status" value="1"/>
</dbReference>
<dbReference type="Proteomes" id="UP000308149">
    <property type="component" value="Chromosome"/>
</dbReference>
<dbReference type="EMBL" id="CP040871">
    <property type="protein sequence ID" value="QDA56921.1"/>
    <property type="molecule type" value="Genomic_DNA"/>
</dbReference>
<sequence length="127" mass="13642">MTVNLEGLSSKELAELISRANQRKKVLAKRKPANQVKAAVAKFLASVGWTFDELYGKSGGAKPAAPAAAGASKPARKSTKGRKLGKVEPKYRNPANPKETWAGRGKQPKWLAAETAKGRKLEDFLIG</sequence>
<protein>
    <submittedName>
        <fullName evidence="7">H-NS histone family protein</fullName>
    </submittedName>
</protein>
<organism evidence="7 8">
    <name type="scientific">Thermomonas aquatica</name>
    <dbReference type="NCBI Taxonomy" id="2202149"/>
    <lineage>
        <taxon>Bacteria</taxon>
        <taxon>Pseudomonadati</taxon>
        <taxon>Pseudomonadota</taxon>
        <taxon>Gammaproteobacteria</taxon>
        <taxon>Lysobacterales</taxon>
        <taxon>Lysobacteraceae</taxon>
        <taxon>Thermomonas</taxon>
    </lineage>
</organism>
<proteinExistence type="inferred from homology"/>
<gene>
    <name evidence="7" type="ORF">FHQ07_06115</name>
</gene>
<dbReference type="RefSeq" id="WP_139715973.1">
    <property type="nucleotide sequence ID" value="NZ_CP040871.1"/>
</dbReference>
<keyword evidence="3" id="KW-0963">Cytoplasm</keyword>
<evidence type="ECO:0000256" key="4">
    <source>
        <dbReference type="ARBA" id="ARBA00023125"/>
    </source>
</evidence>
<evidence type="ECO:0000256" key="1">
    <source>
        <dbReference type="ARBA" id="ARBA00004453"/>
    </source>
</evidence>
<name>A0A5B7ZNY9_9GAMM</name>
<dbReference type="InterPro" id="IPR037150">
    <property type="entry name" value="H-NS_C_dom_sf"/>
</dbReference>
<comment type="similarity">
    <text evidence="2">Belongs to the histone-like protein H-NS family.</text>
</comment>
<dbReference type="GO" id="GO:0003680">
    <property type="term" value="F:minor groove of adenine-thymine-rich DNA binding"/>
    <property type="evidence" value="ECO:0007669"/>
    <property type="project" value="TreeGrafter"/>
</dbReference>
<evidence type="ECO:0000256" key="5">
    <source>
        <dbReference type="SAM" id="MobiDB-lite"/>
    </source>
</evidence>
<feature type="domain" description="DNA-binding protein H-NS-like C-terminal" evidence="6">
    <location>
        <begin position="79"/>
        <end position="126"/>
    </location>
</feature>
<feature type="compositionally biased region" description="Low complexity" evidence="5">
    <location>
        <begin position="60"/>
        <end position="73"/>
    </location>
</feature>
<comment type="subcellular location">
    <subcellularLocation>
        <location evidence="1">Cytoplasm</location>
        <location evidence="1">Nucleoid</location>
    </subcellularLocation>
</comment>
<dbReference type="GO" id="GO:0032993">
    <property type="term" value="C:protein-DNA complex"/>
    <property type="evidence" value="ECO:0007669"/>
    <property type="project" value="TreeGrafter"/>
</dbReference>
<dbReference type="GO" id="GO:0003681">
    <property type="term" value="F:bent DNA binding"/>
    <property type="evidence" value="ECO:0007669"/>
    <property type="project" value="TreeGrafter"/>
</dbReference>
<dbReference type="KEGG" id="thes:FHQ07_06115"/>
<dbReference type="PANTHER" id="PTHR38097:SF2">
    <property type="entry name" value="DNA-BINDING PROTEIN STPA"/>
    <property type="match status" value="1"/>
</dbReference>
<dbReference type="SUPFAM" id="SSF81273">
    <property type="entry name" value="H-NS histone-like proteins"/>
    <property type="match status" value="1"/>
</dbReference>
<evidence type="ECO:0000256" key="3">
    <source>
        <dbReference type="ARBA" id="ARBA00022490"/>
    </source>
</evidence>
<dbReference type="SMART" id="SM00528">
    <property type="entry name" value="HNS"/>
    <property type="match status" value="1"/>
</dbReference>
<evidence type="ECO:0000259" key="6">
    <source>
        <dbReference type="SMART" id="SM00528"/>
    </source>
</evidence>
<dbReference type="GO" id="GO:0005829">
    <property type="term" value="C:cytosol"/>
    <property type="evidence" value="ECO:0007669"/>
    <property type="project" value="TreeGrafter"/>
</dbReference>
<dbReference type="GO" id="GO:0000976">
    <property type="term" value="F:transcription cis-regulatory region binding"/>
    <property type="evidence" value="ECO:0007669"/>
    <property type="project" value="TreeGrafter"/>
</dbReference>
<evidence type="ECO:0000256" key="2">
    <source>
        <dbReference type="ARBA" id="ARBA00010610"/>
    </source>
</evidence>
<dbReference type="PANTHER" id="PTHR38097">
    <property type="match status" value="1"/>
</dbReference>
<dbReference type="OrthoDB" id="5297879at2"/>
<dbReference type="GO" id="GO:0009295">
    <property type="term" value="C:nucleoid"/>
    <property type="evidence" value="ECO:0007669"/>
    <property type="project" value="UniProtKB-SubCell"/>
</dbReference>
<feature type="region of interest" description="Disordered" evidence="5">
    <location>
        <begin position="58"/>
        <end position="113"/>
    </location>
</feature>
<dbReference type="GO" id="GO:0001217">
    <property type="term" value="F:DNA-binding transcription repressor activity"/>
    <property type="evidence" value="ECO:0007669"/>
    <property type="project" value="TreeGrafter"/>
</dbReference>
<keyword evidence="4" id="KW-0238">DNA-binding</keyword>
<evidence type="ECO:0000313" key="7">
    <source>
        <dbReference type="EMBL" id="QDA56921.1"/>
    </source>
</evidence>
<accession>A0A5B7ZNY9</accession>
<feature type="compositionally biased region" description="Basic residues" evidence="5">
    <location>
        <begin position="74"/>
        <end position="84"/>
    </location>
</feature>
<dbReference type="Pfam" id="PF00816">
    <property type="entry name" value="Histone_HNS"/>
    <property type="match status" value="1"/>
</dbReference>